<protein>
    <submittedName>
        <fullName evidence="4">Class II fructose-bisphosphate aldolase</fullName>
    </submittedName>
</protein>
<evidence type="ECO:0000313" key="4">
    <source>
        <dbReference type="EMBL" id="MBR0577373.1"/>
    </source>
</evidence>
<feature type="binding site" evidence="3">
    <location>
        <position position="77"/>
    </location>
    <ligand>
        <name>Zn(2+)</name>
        <dbReference type="ChEBI" id="CHEBI:29105"/>
        <label>1</label>
        <note>catalytic</note>
    </ligand>
</feature>
<dbReference type="GO" id="GO:0008270">
    <property type="term" value="F:zinc ion binding"/>
    <property type="evidence" value="ECO:0007669"/>
    <property type="project" value="InterPro"/>
</dbReference>
<accession>A0A941CTD3</accession>
<dbReference type="Proteomes" id="UP000675379">
    <property type="component" value="Unassembled WGS sequence"/>
</dbReference>
<sequence length="268" mass="29088">MMNLTEAFKRQHHIVAFNFFNAETLSGILEAAKEEGKIVIASFGESYIPQMPLSVAAALAKAYGKALDISFVLHLDHATRVETVKEAIDAGFTSVMFDGSKLPLDENIQKTAEVVAYAHARGVSVEGELGYLNKEDGSDDVAVIYTSVEDSLRFTRETQVDALAIAVGNAHGLYKSEPRIGLDRISEIARLTQTPLVLHGSSGISNVVLQEAFERGIRKINVNTELALAASQAASQYIQAQGGSARFEKVMAAAQREIRMACRKFLAL</sequence>
<feature type="binding site" evidence="2">
    <location>
        <position position="172"/>
    </location>
    <ligand>
        <name>dihydroxyacetone phosphate</name>
        <dbReference type="ChEBI" id="CHEBI:57642"/>
    </ligand>
</feature>
<organism evidence="4 5">
    <name type="scientific">Proteiniclasticum sediminis</name>
    <dbReference type="NCBI Taxonomy" id="2804028"/>
    <lineage>
        <taxon>Bacteria</taxon>
        <taxon>Bacillati</taxon>
        <taxon>Bacillota</taxon>
        <taxon>Clostridia</taxon>
        <taxon>Eubacteriales</taxon>
        <taxon>Clostridiaceae</taxon>
        <taxon>Proteiniclasticum</taxon>
    </lineage>
</organism>
<dbReference type="InterPro" id="IPR013785">
    <property type="entry name" value="Aldolase_TIM"/>
</dbReference>
<gene>
    <name evidence="4" type="ORF">KCG48_13735</name>
</gene>
<keyword evidence="3" id="KW-0479">Metal-binding</keyword>
<dbReference type="GO" id="GO:0016832">
    <property type="term" value="F:aldehyde-lyase activity"/>
    <property type="evidence" value="ECO:0007669"/>
    <property type="project" value="InterPro"/>
</dbReference>
<evidence type="ECO:0000256" key="2">
    <source>
        <dbReference type="PIRSR" id="PIRSR001359-2"/>
    </source>
</evidence>
<feature type="binding site" evidence="2">
    <location>
        <begin position="200"/>
        <end position="202"/>
    </location>
    <ligand>
        <name>dihydroxyacetone phosphate</name>
        <dbReference type="ChEBI" id="CHEBI:57642"/>
    </ligand>
</feature>
<keyword evidence="3" id="KW-0862">Zinc</keyword>
<dbReference type="SUPFAM" id="SSF51569">
    <property type="entry name" value="Aldolase"/>
    <property type="match status" value="1"/>
</dbReference>
<feature type="active site" description="Proton donor" evidence="1">
    <location>
        <position position="76"/>
    </location>
</feature>
<dbReference type="GO" id="GO:0005975">
    <property type="term" value="P:carbohydrate metabolic process"/>
    <property type="evidence" value="ECO:0007669"/>
    <property type="project" value="InterPro"/>
</dbReference>
<feature type="binding site" evidence="3">
    <location>
        <position position="128"/>
    </location>
    <ligand>
        <name>Zn(2+)</name>
        <dbReference type="ChEBI" id="CHEBI:29105"/>
        <label>2</label>
    </ligand>
</feature>
<dbReference type="Gene3D" id="3.20.20.70">
    <property type="entry name" value="Aldolase class I"/>
    <property type="match status" value="1"/>
</dbReference>
<comment type="cofactor">
    <cofactor evidence="3">
        <name>Zn(2+)</name>
        <dbReference type="ChEBI" id="CHEBI:29105"/>
    </cofactor>
    <text evidence="3">Binds 2 Zn(2+) ions per subunit. One is catalytic and the other provides a structural contribution.</text>
</comment>
<evidence type="ECO:0000313" key="5">
    <source>
        <dbReference type="Proteomes" id="UP000675379"/>
    </source>
</evidence>
<feature type="binding site" evidence="2">
    <location>
        <begin position="221"/>
        <end position="224"/>
    </location>
    <ligand>
        <name>dihydroxyacetone phosphate</name>
        <dbReference type="ChEBI" id="CHEBI:57642"/>
    </ligand>
</feature>
<comment type="caution">
    <text evidence="4">The sequence shown here is derived from an EMBL/GenBank/DDBJ whole genome shotgun (WGS) entry which is preliminary data.</text>
</comment>
<feature type="binding site" evidence="3">
    <location>
        <position position="171"/>
    </location>
    <ligand>
        <name>Zn(2+)</name>
        <dbReference type="ChEBI" id="CHEBI:29105"/>
        <label>1</label>
        <note>catalytic</note>
    </ligand>
</feature>
<dbReference type="PANTHER" id="PTHR30304:SF0">
    <property type="entry name" value="D-TAGATOSE-1,6-BISPHOSPHATE ALDOLASE SUBUNIT GATY-RELATED"/>
    <property type="match status" value="1"/>
</dbReference>
<feature type="binding site" evidence="3">
    <location>
        <position position="199"/>
    </location>
    <ligand>
        <name>Zn(2+)</name>
        <dbReference type="ChEBI" id="CHEBI:29105"/>
        <label>1</label>
        <note>catalytic</note>
    </ligand>
</feature>
<feature type="binding site" evidence="3">
    <location>
        <position position="98"/>
    </location>
    <ligand>
        <name>Zn(2+)</name>
        <dbReference type="ChEBI" id="CHEBI:29105"/>
        <label>2</label>
    </ligand>
</feature>
<dbReference type="CDD" id="cd00947">
    <property type="entry name" value="TBP_aldolase_IIB"/>
    <property type="match status" value="1"/>
</dbReference>
<keyword evidence="5" id="KW-1185">Reference proteome</keyword>
<proteinExistence type="predicted"/>
<evidence type="ECO:0000256" key="1">
    <source>
        <dbReference type="PIRSR" id="PIRSR001359-1"/>
    </source>
</evidence>
<dbReference type="PANTHER" id="PTHR30304">
    <property type="entry name" value="D-TAGATOSE-1,6-BISPHOSPHATE ALDOLASE"/>
    <property type="match status" value="1"/>
</dbReference>
<evidence type="ECO:0000256" key="3">
    <source>
        <dbReference type="PIRSR" id="PIRSR001359-3"/>
    </source>
</evidence>
<dbReference type="RefSeq" id="WP_211802768.1">
    <property type="nucleotide sequence ID" value="NZ_JAGSCS010000029.1"/>
</dbReference>
<dbReference type="InterPro" id="IPR000771">
    <property type="entry name" value="FBA_II"/>
</dbReference>
<dbReference type="Pfam" id="PF01116">
    <property type="entry name" value="F_bP_aldolase"/>
    <property type="match status" value="1"/>
</dbReference>
<name>A0A941CTD3_9CLOT</name>
<dbReference type="AlphaFoldDB" id="A0A941CTD3"/>
<dbReference type="PIRSF" id="PIRSF001359">
    <property type="entry name" value="F_bP_aldolase_II"/>
    <property type="match status" value="1"/>
</dbReference>
<reference evidence="4" key="1">
    <citation type="submission" date="2021-04" db="EMBL/GenBank/DDBJ databases">
        <title>Proteiniclasticum sedimins sp. nov., an obligate anaerobic bacterium isolated from anaerobic sludge.</title>
        <authorList>
            <person name="Liu J."/>
        </authorList>
    </citation>
    <scope>NUCLEOTIDE SEQUENCE</scope>
    <source>
        <strain evidence="4">BAD-10</strain>
    </source>
</reference>
<dbReference type="InterPro" id="IPR050246">
    <property type="entry name" value="Class_II_FBP_aldolase"/>
</dbReference>
<dbReference type="EMBL" id="JAGSCS010000029">
    <property type="protein sequence ID" value="MBR0577373.1"/>
    <property type="molecule type" value="Genomic_DNA"/>
</dbReference>